<dbReference type="InterPro" id="IPR018531">
    <property type="entry name" value="DUF1993"/>
</dbReference>
<dbReference type="OrthoDB" id="3724345at2759"/>
<accession>A0A6A6J7Z7</accession>
<keyword evidence="2" id="KW-1185">Reference proteome</keyword>
<dbReference type="InterPro" id="IPR034660">
    <property type="entry name" value="DinB/YfiT-like"/>
</dbReference>
<dbReference type="EMBL" id="ML986520">
    <property type="protein sequence ID" value="KAF2272515.1"/>
    <property type="molecule type" value="Genomic_DNA"/>
</dbReference>
<organism evidence="1 2">
    <name type="scientific">Westerdykella ornata</name>
    <dbReference type="NCBI Taxonomy" id="318751"/>
    <lineage>
        <taxon>Eukaryota</taxon>
        <taxon>Fungi</taxon>
        <taxon>Dikarya</taxon>
        <taxon>Ascomycota</taxon>
        <taxon>Pezizomycotina</taxon>
        <taxon>Dothideomycetes</taxon>
        <taxon>Pleosporomycetidae</taxon>
        <taxon>Pleosporales</taxon>
        <taxon>Sporormiaceae</taxon>
        <taxon>Westerdykella</taxon>
    </lineage>
</organism>
<sequence length="179" mass="20439">MPSLYTLAVPAILRGVKNAAAFLAYAENYAKQNNIDPEEYLSASLYPDMRDFRFQIYRIADFAKYTATRVAKDVDSFSQPDTEQTFPELIAKLQAVIAFLEGVKEEQFEGQDDKEIVVHVGSERNLEIKLIDYINYYNSPNFWFHLTTAYDILRHKGVDVGKGHFLNASGETKITVLQK</sequence>
<gene>
    <name evidence="1" type="ORF">EI97DRAFT_385579</name>
</gene>
<dbReference type="Gene3D" id="1.20.120.450">
    <property type="entry name" value="dinb family like domain"/>
    <property type="match status" value="1"/>
</dbReference>
<dbReference type="PANTHER" id="PTHR36922:SF1">
    <property type="entry name" value="DUF1993 DOMAIN-CONTAINING PROTEIN"/>
    <property type="match status" value="1"/>
</dbReference>
<dbReference type="Proteomes" id="UP000800097">
    <property type="component" value="Unassembled WGS sequence"/>
</dbReference>
<dbReference type="AlphaFoldDB" id="A0A6A6J7Z7"/>
<dbReference type="GeneID" id="54549197"/>
<protein>
    <submittedName>
        <fullName evidence="1">Uncharacterized protein</fullName>
    </submittedName>
</protein>
<evidence type="ECO:0000313" key="1">
    <source>
        <dbReference type="EMBL" id="KAF2272515.1"/>
    </source>
</evidence>
<dbReference type="PANTHER" id="PTHR36922">
    <property type="entry name" value="BLL2446 PROTEIN"/>
    <property type="match status" value="1"/>
</dbReference>
<evidence type="ECO:0000313" key="2">
    <source>
        <dbReference type="Proteomes" id="UP000800097"/>
    </source>
</evidence>
<dbReference type="SUPFAM" id="SSF109854">
    <property type="entry name" value="DinB/YfiT-like putative metalloenzymes"/>
    <property type="match status" value="1"/>
</dbReference>
<reference evidence="1" key="1">
    <citation type="journal article" date="2020" name="Stud. Mycol.">
        <title>101 Dothideomycetes genomes: a test case for predicting lifestyles and emergence of pathogens.</title>
        <authorList>
            <person name="Haridas S."/>
            <person name="Albert R."/>
            <person name="Binder M."/>
            <person name="Bloem J."/>
            <person name="Labutti K."/>
            <person name="Salamov A."/>
            <person name="Andreopoulos B."/>
            <person name="Baker S."/>
            <person name="Barry K."/>
            <person name="Bills G."/>
            <person name="Bluhm B."/>
            <person name="Cannon C."/>
            <person name="Castanera R."/>
            <person name="Culley D."/>
            <person name="Daum C."/>
            <person name="Ezra D."/>
            <person name="Gonzalez J."/>
            <person name="Henrissat B."/>
            <person name="Kuo A."/>
            <person name="Liang C."/>
            <person name="Lipzen A."/>
            <person name="Lutzoni F."/>
            <person name="Magnuson J."/>
            <person name="Mondo S."/>
            <person name="Nolan M."/>
            <person name="Ohm R."/>
            <person name="Pangilinan J."/>
            <person name="Park H.-J."/>
            <person name="Ramirez L."/>
            <person name="Alfaro M."/>
            <person name="Sun H."/>
            <person name="Tritt A."/>
            <person name="Yoshinaga Y."/>
            <person name="Zwiers L.-H."/>
            <person name="Turgeon B."/>
            <person name="Goodwin S."/>
            <person name="Spatafora J."/>
            <person name="Crous P."/>
            <person name="Grigoriev I."/>
        </authorList>
    </citation>
    <scope>NUCLEOTIDE SEQUENCE</scope>
    <source>
        <strain evidence="1">CBS 379.55</strain>
    </source>
</reference>
<name>A0A6A6J7Z7_WESOR</name>
<dbReference type="RefSeq" id="XP_033650054.1">
    <property type="nucleotide sequence ID" value="XM_033796022.1"/>
</dbReference>
<proteinExistence type="predicted"/>
<dbReference type="Pfam" id="PF09351">
    <property type="entry name" value="DUF1993"/>
    <property type="match status" value="1"/>
</dbReference>